<feature type="transmembrane region" description="Helical" evidence="1">
    <location>
        <begin position="291"/>
        <end position="313"/>
    </location>
</feature>
<keyword evidence="1" id="KW-0812">Transmembrane</keyword>
<evidence type="ECO:0000313" key="2">
    <source>
        <dbReference type="EMBL" id="MBP1968629.1"/>
    </source>
</evidence>
<feature type="transmembrane region" description="Helical" evidence="1">
    <location>
        <begin position="238"/>
        <end position="260"/>
    </location>
</feature>
<dbReference type="EMBL" id="JAGGKX010000002">
    <property type="protein sequence ID" value="MBP1968629.1"/>
    <property type="molecule type" value="Genomic_DNA"/>
</dbReference>
<dbReference type="PANTHER" id="PTHR37305">
    <property type="entry name" value="INTEGRAL MEMBRANE PROTEIN-RELATED"/>
    <property type="match status" value="1"/>
</dbReference>
<reference evidence="2 3" key="1">
    <citation type="submission" date="2021-03" db="EMBL/GenBank/DDBJ databases">
        <title>Genomic Encyclopedia of Type Strains, Phase IV (KMG-IV): sequencing the most valuable type-strain genomes for metagenomic binning, comparative biology and taxonomic classification.</title>
        <authorList>
            <person name="Goeker M."/>
        </authorList>
    </citation>
    <scope>NUCLEOTIDE SEQUENCE [LARGE SCALE GENOMIC DNA]</scope>
    <source>
        <strain evidence="2 3">DSM 25609</strain>
    </source>
</reference>
<proteinExistence type="predicted"/>
<dbReference type="PANTHER" id="PTHR37305:SF1">
    <property type="entry name" value="MEMBRANE PROTEIN"/>
    <property type="match status" value="1"/>
</dbReference>
<protein>
    <submittedName>
        <fullName evidence="2">ABC-2 type transport system permease protein</fullName>
    </submittedName>
</protein>
<accession>A0ABS4ICG3</accession>
<feature type="transmembrane region" description="Helical" evidence="1">
    <location>
        <begin position="158"/>
        <end position="186"/>
    </location>
</feature>
<dbReference type="RefSeq" id="WP_209461836.1">
    <property type="nucleotide sequence ID" value="NZ_CP110224.1"/>
</dbReference>
<evidence type="ECO:0000256" key="1">
    <source>
        <dbReference type="SAM" id="Phobius"/>
    </source>
</evidence>
<dbReference type="Pfam" id="PF12679">
    <property type="entry name" value="ABC2_membrane_2"/>
    <property type="match status" value="1"/>
</dbReference>
<feature type="transmembrane region" description="Helical" evidence="1">
    <location>
        <begin position="21"/>
        <end position="42"/>
    </location>
</feature>
<name>A0ABS4ICG3_9BACI</name>
<gene>
    <name evidence="2" type="ORF">J2Z83_000721</name>
</gene>
<comment type="caution">
    <text evidence="2">The sequence shown here is derived from an EMBL/GenBank/DDBJ whole genome shotgun (WGS) entry which is preliminary data.</text>
</comment>
<sequence>MSNFFSLIYNELSKIYILKSTWIMYIALALLIIGGAALTSVFDNTGEAHETDDWREVLQEENEEIQQQMEENDPESGVYVTANPNQIERNNYHLENDIEPIGYGAWQYVQENQGLLSIVSLLTIIVAAGIIANEFRWGTIKLLLIRPLSRTKILASKYVSVLLFALFTLLFVLLFSWITGALFFGLEGANPYVVQNQGGSYEYVSVIMEIVSSYGYGLVNLVMMATFAFMISSVFRNSALAIGIAVFLMMAGNMIAAFFADYAWGKYILFANTDLSQYANSNTPWIEDMTLGFSITVLCVYYVVFILLSWVFFTKRDVAGQ</sequence>
<keyword evidence="1" id="KW-1133">Transmembrane helix</keyword>
<evidence type="ECO:0000313" key="3">
    <source>
        <dbReference type="Proteomes" id="UP001519345"/>
    </source>
</evidence>
<organism evidence="2 3">
    <name type="scientific">Virgibacillus natechei</name>
    <dbReference type="NCBI Taxonomy" id="1216297"/>
    <lineage>
        <taxon>Bacteria</taxon>
        <taxon>Bacillati</taxon>
        <taxon>Bacillota</taxon>
        <taxon>Bacilli</taxon>
        <taxon>Bacillales</taxon>
        <taxon>Bacillaceae</taxon>
        <taxon>Virgibacillus</taxon>
    </lineage>
</organism>
<keyword evidence="3" id="KW-1185">Reference proteome</keyword>
<feature type="transmembrane region" description="Helical" evidence="1">
    <location>
        <begin position="206"/>
        <end position="231"/>
    </location>
</feature>
<dbReference type="Proteomes" id="UP001519345">
    <property type="component" value="Unassembled WGS sequence"/>
</dbReference>
<keyword evidence="1" id="KW-0472">Membrane</keyword>
<feature type="transmembrane region" description="Helical" evidence="1">
    <location>
        <begin position="115"/>
        <end position="137"/>
    </location>
</feature>